<proteinExistence type="predicted"/>
<evidence type="ECO:0000313" key="2">
    <source>
        <dbReference type="EMBL" id="KAA8535737.1"/>
    </source>
</evidence>
<accession>A0A5J5B1S2</accession>
<keyword evidence="1" id="KW-0732">Signal</keyword>
<feature type="chain" id="PRO_5023937427" description="RDD domain-containing protein" evidence="1">
    <location>
        <begin position="19"/>
        <end position="79"/>
    </location>
</feature>
<protein>
    <recommendedName>
        <fullName evidence="4">RDD domain-containing protein</fullName>
    </recommendedName>
</protein>
<evidence type="ECO:0000313" key="3">
    <source>
        <dbReference type="Proteomes" id="UP000325577"/>
    </source>
</evidence>
<dbReference type="AlphaFoldDB" id="A0A5J5B1S2"/>
<reference evidence="2 3" key="1">
    <citation type="submission" date="2019-09" db="EMBL/GenBank/DDBJ databases">
        <title>A chromosome-level genome assembly of the Chinese tupelo Nyssa sinensis.</title>
        <authorList>
            <person name="Yang X."/>
            <person name="Kang M."/>
            <person name="Yang Y."/>
            <person name="Xiong H."/>
            <person name="Wang M."/>
            <person name="Zhang Z."/>
            <person name="Wang Z."/>
            <person name="Wu H."/>
            <person name="Ma T."/>
            <person name="Liu J."/>
            <person name="Xi Z."/>
        </authorList>
    </citation>
    <scope>NUCLEOTIDE SEQUENCE [LARGE SCALE GENOMIC DNA]</scope>
    <source>
        <strain evidence="2">J267</strain>
        <tissue evidence="2">Leaf</tissue>
    </source>
</reference>
<organism evidence="2 3">
    <name type="scientific">Nyssa sinensis</name>
    <dbReference type="NCBI Taxonomy" id="561372"/>
    <lineage>
        <taxon>Eukaryota</taxon>
        <taxon>Viridiplantae</taxon>
        <taxon>Streptophyta</taxon>
        <taxon>Embryophyta</taxon>
        <taxon>Tracheophyta</taxon>
        <taxon>Spermatophyta</taxon>
        <taxon>Magnoliopsida</taxon>
        <taxon>eudicotyledons</taxon>
        <taxon>Gunneridae</taxon>
        <taxon>Pentapetalae</taxon>
        <taxon>asterids</taxon>
        <taxon>Cornales</taxon>
        <taxon>Nyssaceae</taxon>
        <taxon>Nyssa</taxon>
    </lineage>
</organism>
<evidence type="ECO:0000256" key="1">
    <source>
        <dbReference type="SAM" id="SignalP"/>
    </source>
</evidence>
<gene>
    <name evidence="2" type="ORF">F0562_030761</name>
</gene>
<evidence type="ECO:0008006" key="4">
    <source>
        <dbReference type="Google" id="ProtNLM"/>
    </source>
</evidence>
<sequence>MVALWLVYLTALNPNGRSVGFTVKLNTKNPRPGKLVLSIDRILVSLTAPILLSSLSRSLPAGKETACSLDRLRCQFQPR</sequence>
<dbReference type="EMBL" id="CM018040">
    <property type="protein sequence ID" value="KAA8535737.1"/>
    <property type="molecule type" value="Genomic_DNA"/>
</dbReference>
<feature type="signal peptide" evidence="1">
    <location>
        <begin position="1"/>
        <end position="18"/>
    </location>
</feature>
<dbReference type="Proteomes" id="UP000325577">
    <property type="component" value="Linkage Group LG17"/>
</dbReference>
<name>A0A5J5B1S2_9ASTE</name>
<keyword evidence="3" id="KW-1185">Reference proteome</keyword>